<evidence type="ECO:0000313" key="2">
    <source>
        <dbReference type="Proteomes" id="UP000325313"/>
    </source>
</evidence>
<gene>
    <name evidence="1" type="ORF">PGTUg99_022408</name>
</gene>
<accession>A0A5B0PJT1</accession>
<proteinExistence type="predicted"/>
<dbReference type="PANTHER" id="PTHR47501:SF5">
    <property type="entry name" value="HAT C-TERMINAL DIMERISATION DOMAIN-CONTAINING PROTEIN"/>
    <property type="match status" value="1"/>
</dbReference>
<dbReference type="PANTHER" id="PTHR47501">
    <property type="entry name" value="TRANSPOSASE-RELATED"/>
    <property type="match status" value="1"/>
</dbReference>
<evidence type="ECO:0000313" key="1">
    <source>
        <dbReference type="EMBL" id="KAA1100748.1"/>
    </source>
</evidence>
<organism evidence="1 2">
    <name type="scientific">Puccinia graminis f. sp. tritici</name>
    <dbReference type="NCBI Taxonomy" id="56615"/>
    <lineage>
        <taxon>Eukaryota</taxon>
        <taxon>Fungi</taxon>
        <taxon>Dikarya</taxon>
        <taxon>Basidiomycota</taxon>
        <taxon>Pucciniomycotina</taxon>
        <taxon>Pucciniomycetes</taxon>
        <taxon>Pucciniales</taxon>
        <taxon>Pucciniaceae</taxon>
        <taxon>Puccinia</taxon>
    </lineage>
</organism>
<comment type="caution">
    <text evidence="1">The sequence shown here is derived from an EMBL/GenBank/DDBJ whole genome shotgun (WGS) entry which is preliminary data.</text>
</comment>
<protein>
    <submittedName>
        <fullName evidence="1">Uncharacterized protein</fullName>
    </submittedName>
</protein>
<name>A0A5B0PJT1_PUCGR</name>
<reference evidence="1 2" key="1">
    <citation type="submission" date="2019-05" db="EMBL/GenBank/DDBJ databases">
        <title>Emergence of the Ug99 lineage of the wheat stem rust pathogen through somatic hybridization.</title>
        <authorList>
            <person name="Li F."/>
            <person name="Upadhyaya N.M."/>
            <person name="Sperschneider J."/>
            <person name="Matny O."/>
            <person name="Nguyen-Phuc H."/>
            <person name="Mago R."/>
            <person name="Raley C."/>
            <person name="Miller M.E."/>
            <person name="Silverstein K.A.T."/>
            <person name="Henningsen E."/>
            <person name="Hirsch C.D."/>
            <person name="Visser B."/>
            <person name="Pretorius Z.A."/>
            <person name="Steffenson B.J."/>
            <person name="Schwessinger B."/>
            <person name="Dodds P.N."/>
            <person name="Figueroa M."/>
        </authorList>
    </citation>
    <scope>NUCLEOTIDE SEQUENCE [LARGE SCALE GENOMIC DNA]</scope>
    <source>
        <strain evidence="1 2">Ug99</strain>
    </source>
</reference>
<dbReference type="AlphaFoldDB" id="A0A5B0PJT1"/>
<dbReference type="Proteomes" id="UP000325313">
    <property type="component" value="Unassembled WGS sequence"/>
</dbReference>
<sequence length="80" mass="9362">MRKMVDGNNFNNNTFNQLLVLWIVRHSLPWVRIEDFILGIAFRYLRHVAKPYTRVWAATEAHRSGGPLRYTTLQAHVVLA</sequence>
<dbReference type="EMBL" id="VDEP01000339">
    <property type="protein sequence ID" value="KAA1100748.1"/>
    <property type="molecule type" value="Genomic_DNA"/>
</dbReference>